<accession>A0ABU6RFC8</accession>
<evidence type="ECO:0000256" key="1">
    <source>
        <dbReference type="ARBA" id="ARBA00009748"/>
    </source>
</evidence>
<feature type="chain" id="PRO_5045530194" description="Non-specific lipid-transfer protein" evidence="4">
    <location>
        <begin position="17"/>
        <end position="144"/>
    </location>
</feature>
<dbReference type="SUPFAM" id="SSF47699">
    <property type="entry name" value="Bifunctional inhibitor/lipid-transfer protein/seed storage 2S albumin"/>
    <property type="match status" value="1"/>
</dbReference>
<evidence type="ECO:0000256" key="4">
    <source>
        <dbReference type="SAM" id="SignalP"/>
    </source>
</evidence>
<evidence type="ECO:0000313" key="6">
    <source>
        <dbReference type="EMBL" id="MED6122610.1"/>
    </source>
</evidence>
<comment type="similarity">
    <text evidence="1 3">Belongs to the plant LTP family.</text>
</comment>
<feature type="domain" description="Bifunctional inhibitor/plant lipid transfer protein/seed storage helical" evidence="5">
    <location>
        <begin position="20"/>
        <end position="105"/>
    </location>
</feature>
<keyword evidence="3" id="KW-0813">Transport</keyword>
<dbReference type="Pfam" id="PF00234">
    <property type="entry name" value="Tryp_alpha_amyl"/>
    <property type="match status" value="1"/>
</dbReference>
<sequence length="144" mass="15669">MGMMIVGLISFSQAEAGPSCGDVQEALSPCIPYVTGNDNNAPGACCNGIKKVNSQAKTTQDRRSVCVCIKTTAHSIRHLNINKLSKLPAMCGVNLPYKLSPSIDCNRFTKPLRDYEKKQFSFGIAENKSKLTSKETQATEKNKP</sequence>
<gene>
    <name evidence="6" type="ORF">PIB30_037100</name>
</gene>
<keyword evidence="2" id="KW-1015">Disulfide bond</keyword>
<dbReference type="SMART" id="SM00499">
    <property type="entry name" value="AAI"/>
    <property type="match status" value="1"/>
</dbReference>
<dbReference type="InterPro" id="IPR016140">
    <property type="entry name" value="Bifunc_inhib/LTP/seed_store"/>
</dbReference>
<comment type="function">
    <text evidence="3">Plant non-specific lipid-transfer proteins transfer phospholipids as well as galactolipids across membranes. May play a role in wax or cutin deposition in the cell walls of expanding epidermal cells and certain secretory tissues.</text>
</comment>
<dbReference type="InterPro" id="IPR036312">
    <property type="entry name" value="Bifun_inhib/LTP/seed_sf"/>
</dbReference>
<proteinExistence type="inferred from homology"/>
<keyword evidence="4" id="KW-0732">Signal</keyword>
<dbReference type="PRINTS" id="PR00382">
    <property type="entry name" value="LIPIDTRNSFER"/>
</dbReference>
<name>A0ABU6RFC8_9FABA</name>
<evidence type="ECO:0000259" key="5">
    <source>
        <dbReference type="SMART" id="SM00499"/>
    </source>
</evidence>
<keyword evidence="3" id="KW-0446">Lipid-binding</keyword>
<keyword evidence="7" id="KW-1185">Reference proteome</keyword>
<protein>
    <recommendedName>
        <fullName evidence="3">Non-specific lipid-transfer protein</fullName>
    </recommendedName>
</protein>
<dbReference type="EMBL" id="JASCZI010030436">
    <property type="protein sequence ID" value="MED6122610.1"/>
    <property type="molecule type" value="Genomic_DNA"/>
</dbReference>
<evidence type="ECO:0000256" key="3">
    <source>
        <dbReference type="RuleBase" id="RU000628"/>
    </source>
</evidence>
<dbReference type="PANTHER" id="PTHR33076">
    <property type="entry name" value="NON-SPECIFIC LIPID-TRANSFER PROTEIN 2-RELATED"/>
    <property type="match status" value="1"/>
</dbReference>
<organism evidence="6 7">
    <name type="scientific">Stylosanthes scabra</name>
    <dbReference type="NCBI Taxonomy" id="79078"/>
    <lineage>
        <taxon>Eukaryota</taxon>
        <taxon>Viridiplantae</taxon>
        <taxon>Streptophyta</taxon>
        <taxon>Embryophyta</taxon>
        <taxon>Tracheophyta</taxon>
        <taxon>Spermatophyta</taxon>
        <taxon>Magnoliopsida</taxon>
        <taxon>eudicotyledons</taxon>
        <taxon>Gunneridae</taxon>
        <taxon>Pentapetalae</taxon>
        <taxon>rosids</taxon>
        <taxon>fabids</taxon>
        <taxon>Fabales</taxon>
        <taxon>Fabaceae</taxon>
        <taxon>Papilionoideae</taxon>
        <taxon>50 kb inversion clade</taxon>
        <taxon>dalbergioids sensu lato</taxon>
        <taxon>Dalbergieae</taxon>
        <taxon>Pterocarpus clade</taxon>
        <taxon>Stylosanthes</taxon>
    </lineage>
</organism>
<feature type="signal peptide" evidence="4">
    <location>
        <begin position="1"/>
        <end position="16"/>
    </location>
</feature>
<reference evidence="6 7" key="1">
    <citation type="journal article" date="2023" name="Plants (Basel)">
        <title>Bridging the Gap: Combining Genomics and Transcriptomics Approaches to Understand Stylosanthes scabra, an Orphan Legume from the Brazilian Caatinga.</title>
        <authorList>
            <person name="Ferreira-Neto J.R.C."/>
            <person name="da Silva M.D."/>
            <person name="Binneck E."/>
            <person name="de Melo N.F."/>
            <person name="da Silva R.H."/>
            <person name="de Melo A.L.T.M."/>
            <person name="Pandolfi V."/>
            <person name="Bustamante F.O."/>
            <person name="Brasileiro-Vidal A.C."/>
            <person name="Benko-Iseppon A.M."/>
        </authorList>
    </citation>
    <scope>NUCLEOTIDE SEQUENCE [LARGE SCALE GENOMIC DNA]</scope>
    <source>
        <tissue evidence="6">Leaves</tissue>
    </source>
</reference>
<evidence type="ECO:0000313" key="7">
    <source>
        <dbReference type="Proteomes" id="UP001341840"/>
    </source>
</evidence>
<dbReference type="InterPro" id="IPR000528">
    <property type="entry name" value="Plant_nsLTP"/>
</dbReference>
<dbReference type="Proteomes" id="UP001341840">
    <property type="component" value="Unassembled WGS sequence"/>
</dbReference>
<evidence type="ECO:0000256" key="2">
    <source>
        <dbReference type="ARBA" id="ARBA00023157"/>
    </source>
</evidence>
<comment type="caution">
    <text evidence="6">The sequence shown here is derived from an EMBL/GenBank/DDBJ whole genome shotgun (WGS) entry which is preliminary data.</text>
</comment>
<dbReference type="CDD" id="cd01960">
    <property type="entry name" value="nsLTP1"/>
    <property type="match status" value="1"/>
</dbReference>
<dbReference type="Gene3D" id="1.10.110.10">
    <property type="entry name" value="Plant lipid-transfer and hydrophobic proteins"/>
    <property type="match status" value="1"/>
</dbReference>